<dbReference type="PANTHER" id="PTHR43792">
    <property type="entry name" value="GNAT FAMILY, PUTATIVE (AFU_ORTHOLOGUE AFUA_3G00765)-RELATED-RELATED"/>
    <property type="match status" value="1"/>
</dbReference>
<keyword evidence="3" id="KW-1185">Reference proteome</keyword>
<dbReference type="SUPFAM" id="SSF55729">
    <property type="entry name" value="Acyl-CoA N-acyltransferases (Nat)"/>
    <property type="match status" value="1"/>
</dbReference>
<dbReference type="InterPro" id="IPR016181">
    <property type="entry name" value="Acyl_CoA_acyltransferase"/>
</dbReference>
<protein>
    <submittedName>
        <fullName evidence="2">GNAT family N-acetyltransferase</fullName>
    </submittedName>
</protein>
<reference evidence="2 3" key="1">
    <citation type="submission" date="2020-07" db="EMBL/GenBank/DDBJ databases">
        <title>isolation of Luteimonas sp. SJ-16.</title>
        <authorList>
            <person name="Huang X.-X."/>
            <person name="Xu L."/>
            <person name="Sun J.-Q."/>
        </authorList>
    </citation>
    <scope>NUCLEOTIDE SEQUENCE [LARGE SCALE GENOMIC DNA]</scope>
    <source>
        <strain evidence="2 3">SJ-16</strain>
    </source>
</reference>
<organism evidence="2 3">
    <name type="scientific">Luteimonas deserti</name>
    <dbReference type="NCBI Taxonomy" id="2752306"/>
    <lineage>
        <taxon>Bacteria</taxon>
        <taxon>Pseudomonadati</taxon>
        <taxon>Pseudomonadota</taxon>
        <taxon>Gammaproteobacteria</taxon>
        <taxon>Lysobacterales</taxon>
        <taxon>Lysobacteraceae</taxon>
        <taxon>Luteimonas</taxon>
    </lineage>
</organism>
<dbReference type="EMBL" id="JACCJZ010000020">
    <property type="protein sequence ID" value="NYZ64188.1"/>
    <property type="molecule type" value="Genomic_DNA"/>
</dbReference>
<gene>
    <name evidence="2" type="ORF">H0E82_15720</name>
</gene>
<dbReference type="Gene3D" id="3.40.630.30">
    <property type="match status" value="1"/>
</dbReference>
<sequence length="201" mass="22466">MARAARRRRGVIARPLSPLGPTLETPRLWLRPPSVEDFEAWAAFLGDAEAARHIGGTQPRATAWRSLATMVGAWHLNGSAMFSLIDKRSGRWLGRVGPWRPEGWPGTEVGWGVVRDAWGHGYAHEAATVTIDWAFDVLGWSEVIHTIDPDNVASKGVARKLGSCRLRMGRLPEPYHELPVEIWGQSRAEWNAARARRQRIP</sequence>
<accession>A0A7Z0QVK8</accession>
<dbReference type="GO" id="GO:0016747">
    <property type="term" value="F:acyltransferase activity, transferring groups other than amino-acyl groups"/>
    <property type="evidence" value="ECO:0007669"/>
    <property type="project" value="InterPro"/>
</dbReference>
<name>A0A7Z0QVK8_9GAMM</name>
<feature type="domain" description="N-acetyltransferase" evidence="1">
    <location>
        <begin position="28"/>
        <end position="181"/>
    </location>
</feature>
<dbReference type="InterPro" id="IPR000182">
    <property type="entry name" value="GNAT_dom"/>
</dbReference>
<evidence type="ECO:0000313" key="3">
    <source>
        <dbReference type="Proteomes" id="UP000589896"/>
    </source>
</evidence>
<keyword evidence="2" id="KW-0808">Transferase</keyword>
<comment type="caution">
    <text evidence="2">The sequence shown here is derived from an EMBL/GenBank/DDBJ whole genome shotgun (WGS) entry which is preliminary data.</text>
</comment>
<dbReference type="Proteomes" id="UP000589896">
    <property type="component" value="Unassembled WGS sequence"/>
</dbReference>
<evidence type="ECO:0000259" key="1">
    <source>
        <dbReference type="PROSITE" id="PS51186"/>
    </source>
</evidence>
<dbReference type="PROSITE" id="PS51186">
    <property type="entry name" value="GNAT"/>
    <property type="match status" value="1"/>
</dbReference>
<dbReference type="Pfam" id="PF13302">
    <property type="entry name" value="Acetyltransf_3"/>
    <property type="match status" value="1"/>
</dbReference>
<evidence type="ECO:0000313" key="2">
    <source>
        <dbReference type="EMBL" id="NYZ64188.1"/>
    </source>
</evidence>
<dbReference type="AlphaFoldDB" id="A0A7Z0QVK8"/>
<dbReference type="InterPro" id="IPR051531">
    <property type="entry name" value="N-acetyltransferase"/>
</dbReference>
<proteinExistence type="predicted"/>
<dbReference type="PANTHER" id="PTHR43792:SF1">
    <property type="entry name" value="N-ACETYLTRANSFERASE DOMAIN-CONTAINING PROTEIN"/>
    <property type="match status" value="1"/>
</dbReference>